<sequence length="324" mass="36546">MVHPIYEANENSPYGNLTRQEFFNKHQILHHESFMMNKRNMKIFTQSWQPAADSTTHRLKGLVGMIHGYTSESSWFFELNAVAIAKAGFFVCSLDLQGHGFSEGPPDHIPDIHPLVSDCMQYFDSARGVHPNLPPFLYGESLGGALAILVCLKQKSAWKGLILSGAMCKISKKFKPVWPIEKLLPAAAFVAPSWRIVITRPPSSKSYKEKWKRKLVHRSPNHRTSGKPTAASALQLMKVCEFVKKNCHELEVPMLVLHGGNDIICDPEGAKFLYESANTEDKSLKIYKGMWHQLTGEPNESAVQVFNTIISWIEIRADKLLKTM</sequence>
<dbReference type="AlphaFoldDB" id="A0ABD1NTW1"/>
<proteinExistence type="predicted"/>
<accession>A0ABD1NTW1</accession>
<name>A0ABD1NTW1_9LAMI</name>
<dbReference type="InterPro" id="IPR051044">
    <property type="entry name" value="MAG_DAG_Lipase"/>
</dbReference>
<dbReference type="InterPro" id="IPR000073">
    <property type="entry name" value="AB_hydrolase_1"/>
</dbReference>
<protein>
    <submittedName>
        <fullName evidence="2">Alpha/beta-Hydrolases superfamily protein</fullName>
    </submittedName>
</protein>
<dbReference type="Proteomes" id="UP001604336">
    <property type="component" value="Unassembled WGS sequence"/>
</dbReference>
<comment type="caution">
    <text evidence="2">The sequence shown here is derived from an EMBL/GenBank/DDBJ whole genome shotgun (WGS) entry which is preliminary data.</text>
</comment>
<dbReference type="InterPro" id="IPR029058">
    <property type="entry name" value="AB_hydrolase_fold"/>
</dbReference>
<keyword evidence="3" id="KW-1185">Reference proteome</keyword>
<organism evidence="2 3">
    <name type="scientific">Abeliophyllum distichum</name>
    <dbReference type="NCBI Taxonomy" id="126358"/>
    <lineage>
        <taxon>Eukaryota</taxon>
        <taxon>Viridiplantae</taxon>
        <taxon>Streptophyta</taxon>
        <taxon>Embryophyta</taxon>
        <taxon>Tracheophyta</taxon>
        <taxon>Spermatophyta</taxon>
        <taxon>Magnoliopsida</taxon>
        <taxon>eudicotyledons</taxon>
        <taxon>Gunneridae</taxon>
        <taxon>Pentapetalae</taxon>
        <taxon>asterids</taxon>
        <taxon>lamiids</taxon>
        <taxon>Lamiales</taxon>
        <taxon>Oleaceae</taxon>
        <taxon>Forsythieae</taxon>
        <taxon>Abeliophyllum</taxon>
    </lineage>
</organism>
<dbReference type="GO" id="GO:0016787">
    <property type="term" value="F:hydrolase activity"/>
    <property type="evidence" value="ECO:0007669"/>
    <property type="project" value="UniProtKB-ARBA"/>
</dbReference>
<dbReference type="InterPro" id="IPR022742">
    <property type="entry name" value="Hydrolase_4"/>
</dbReference>
<dbReference type="EMBL" id="JBFOLK010000223">
    <property type="protein sequence ID" value="KAL2455052.1"/>
    <property type="molecule type" value="Genomic_DNA"/>
</dbReference>
<dbReference type="PRINTS" id="PR00111">
    <property type="entry name" value="ABHYDROLASE"/>
</dbReference>
<evidence type="ECO:0000313" key="2">
    <source>
        <dbReference type="EMBL" id="KAL2455052.1"/>
    </source>
</evidence>
<evidence type="ECO:0000259" key="1">
    <source>
        <dbReference type="Pfam" id="PF12146"/>
    </source>
</evidence>
<evidence type="ECO:0000313" key="3">
    <source>
        <dbReference type="Proteomes" id="UP001604336"/>
    </source>
</evidence>
<dbReference type="PANTHER" id="PTHR11614">
    <property type="entry name" value="PHOSPHOLIPASE-RELATED"/>
    <property type="match status" value="1"/>
</dbReference>
<dbReference type="Pfam" id="PF12146">
    <property type="entry name" value="Hydrolase_4"/>
    <property type="match status" value="1"/>
</dbReference>
<dbReference type="SUPFAM" id="SSF53474">
    <property type="entry name" value="alpha/beta-Hydrolases"/>
    <property type="match status" value="1"/>
</dbReference>
<reference evidence="3" key="1">
    <citation type="submission" date="2024-07" db="EMBL/GenBank/DDBJ databases">
        <title>Two chromosome-level genome assemblies of Korean endemic species Abeliophyllum distichum and Forsythia ovata (Oleaceae).</title>
        <authorList>
            <person name="Jang H."/>
        </authorList>
    </citation>
    <scope>NUCLEOTIDE SEQUENCE [LARGE SCALE GENOMIC DNA]</scope>
</reference>
<dbReference type="Gene3D" id="3.40.50.1820">
    <property type="entry name" value="alpha/beta hydrolase"/>
    <property type="match status" value="1"/>
</dbReference>
<feature type="domain" description="Serine aminopeptidase S33" evidence="1">
    <location>
        <begin position="59"/>
        <end position="299"/>
    </location>
</feature>
<gene>
    <name evidence="2" type="ORF">Adt_47471</name>
</gene>